<evidence type="ECO:0000313" key="6">
    <source>
        <dbReference type="Proteomes" id="UP000242547"/>
    </source>
</evidence>
<evidence type="ECO:0000313" key="7">
    <source>
        <dbReference type="Proteomes" id="UP000243350"/>
    </source>
</evidence>
<protein>
    <recommendedName>
        <fullName evidence="8">MW1603 protein</fullName>
    </recommendedName>
</protein>
<keyword evidence="1" id="KW-1133">Transmembrane helix</keyword>
<evidence type="ECO:0000313" key="2">
    <source>
        <dbReference type="EMBL" id="PTE70328.1"/>
    </source>
</evidence>
<keyword evidence="1" id="KW-0472">Membrane</keyword>
<gene>
    <name evidence="2" type="ORF">BUY44_11290</name>
    <name evidence="4" type="ORF">BUY47_00915</name>
    <name evidence="3" type="ORF">BUY48_08100</name>
</gene>
<dbReference type="EMBL" id="PYZL01000134">
    <property type="protein sequence ID" value="PTE70328.1"/>
    <property type="molecule type" value="Genomic_DNA"/>
</dbReference>
<proteinExistence type="predicted"/>
<comment type="caution">
    <text evidence="3">The sequence shown here is derived from an EMBL/GenBank/DDBJ whole genome shotgun (WGS) entry which is preliminary data.</text>
</comment>
<evidence type="ECO:0000313" key="4">
    <source>
        <dbReference type="EMBL" id="PTF15365.1"/>
    </source>
</evidence>
<reference evidence="5 6" key="1">
    <citation type="journal article" date="2016" name="Front. Microbiol.">
        <title>Comprehensive Phylogenetic Analysis of Bovine Non-aureus Staphylococci Species Based on Whole-Genome Sequencing.</title>
        <authorList>
            <person name="Naushad S."/>
            <person name="Barkema H.W."/>
            <person name="Luby C."/>
            <person name="Condas L.A."/>
            <person name="Nobrega D.B."/>
            <person name="Carson D.A."/>
            <person name="De Buck J."/>
        </authorList>
    </citation>
    <scope>NUCLEOTIDE SEQUENCE [LARGE SCALE GENOMIC DNA]</scope>
    <source>
        <strain evidence="4 5">SNUC 1409</strain>
        <strain evidence="3 7">SNUC 4143</strain>
        <strain evidence="2 6">SNUC 761</strain>
    </source>
</reference>
<keyword evidence="1" id="KW-0812">Transmembrane</keyword>
<accession>A0A2K4DR99</accession>
<evidence type="ECO:0008006" key="8">
    <source>
        <dbReference type="Google" id="ProtNLM"/>
    </source>
</evidence>
<sequence length="93" mass="10394">MTIFLIVGILIPIIYVLRLNIKQHAIRIKETIITIALSVVGITIFSLLGVVVSHQQVNILLLIIASIVVGIIWGLLLAGVYKLYNYLSHTFRK</sequence>
<feature type="transmembrane region" description="Helical" evidence="1">
    <location>
        <begin position="59"/>
        <end position="84"/>
    </location>
</feature>
<dbReference type="Proteomes" id="UP000242547">
    <property type="component" value="Unassembled WGS sequence"/>
</dbReference>
<reference evidence="4" key="3">
    <citation type="submission" date="2018-03" db="EMBL/GenBank/DDBJ databases">
        <authorList>
            <person name="Naushad S."/>
        </authorList>
    </citation>
    <scope>NUCLEOTIDE SEQUENCE</scope>
    <source>
        <strain evidence="4">SNUC 1409</strain>
    </source>
</reference>
<feature type="transmembrane region" description="Helical" evidence="1">
    <location>
        <begin position="6"/>
        <end position="21"/>
    </location>
</feature>
<organism evidence="3 7">
    <name type="scientific">Staphylococcus devriesei</name>
    <dbReference type="NCBI Taxonomy" id="586733"/>
    <lineage>
        <taxon>Bacteria</taxon>
        <taxon>Bacillati</taxon>
        <taxon>Bacillota</taxon>
        <taxon>Bacilli</taxon>
        <taxon>Bacillales</taxon>
        <taxon>Staphylococcaceae</taxon>
        <taxon>Staphylococcus</taxon>
    </lineage>
</organism>
<dbReference type="EMBL" id="PYZI01000001">
    <property type="protein sequence ID" value="PTF15365.1"/>
    <property type="molecule type" value="Genomic_DNA"/>
</dbReference>
<evidence type="ECO:0000313" key="5">
    <source>
        <dbReference type="Proteomes" id="UP000242088"/>
    </source>
</evidence>
<feature type="transmembrane region" description="Helical" evidence="1">
    <location>
        <begin position="33"/>
        <end position="53"/>
    </location>
</feature>
<evidence type="ECO:0000313" key="3">
    <source>
        <dbReference type="EMBL" id="PTF13954.1"/>
    </source>
</evidence>
<keyword evidence="5" id="KW-1185">Reference proteome</keyword>
<evidence type="ECO:0000256" key="1">
    <source>
        <dbReference type="SAM" id="Phobius"/>
    </source>
</evidence>
<dbReference type="GeneID" id="48887799"/>
<dbReference type="RefSeq" id="WP_103166015.1">
    <property type="nucleotide sequence ID" value="NZ_CP130489.1"/>
</dbReference>
<dbReference type="EMBL" id="PYZH01000047">
    <property type="protein sequence ID" value="PTF13954.1"/>
    <property type="molecule type" value="Genomic_DNA"/>
</dbReference>
<reference evidence="3" key="2">
    <citation type="submission" date="2018-03" db="EMBL/GenBank/DDBJ databases">
        <authorList>
            <person name="Keele B.F."/>
        </authorList>
    </citation>
    <scope>NUCLEOTIDE SEQUENCE</scope>
    <source>
        <strain evidence="3">SNUC 4143</strain>
        <strain evidence="2">SNUC 761</strain>
    </source>
</reference>
<dbReference type="Proteomes" id="UP000243350">
    <property type="component" value="Unassembled WGS sequence"/>
</dbReference>
<dbReference type="Proteomes" id="UP000242088">
    <property type="component" value="Unassembled WGS sequence"/>
</dbReference>
<dbReference type="OrthoDB" id="2414071at2"/>
<dbReference type="AlphaFoldDB" id="A0A2K4DR99"/>
<name>A0A2K4DR99_9STAP</name>